<accession>A0A2V1DW73</accession>
<organism evidence="8 9">
    <name type="scientific">Periconia macrospinosa</name>
    <dbReference type="NCBI Taxonomy" id="97972"/>
    <lineage>
        <taxon>Eukaryota</taxon>
        <taxon>Fungi</taxon>
        <taxon>Dikarya</taxon>
        <taxon>Ascomycota</taxon>
        <taxon>Pezizomycotina</taxon>
        <taxon>Dothideomycetes</taxon>
        <taxon>Pleosporomycetidae</taxon>
        <taxon>Pleosporales</taxon>
        <taxon>Massarineae</taxon>
        <taxon>Periconiaceae</taxon>
        <taxon>Periconia</taxon>
    </lineage>
</organism>
<dbReference type="GO" id="GO:0022857">
    <property type="term" value="F:transmembrane transporter activity"/>
    <property type="evidence" value="ECO:0007669"/>
    <property type="project" value="InterPro"/>
</dbReference>
<feature type="transmembrane region" description="Helical" evidence="6">
    <location>
        <begin position="46"/>
        <end position="67"/>
    </location>
</feature>
<dbReference type="PANTHER" id="PTHR23501">
    <property type="entry name" value="MAJOR FACILITATOR SUPERFAMILY"/>
    <property type="match status" value="1"/>
</dbReference>
<feature type="transmembrane region" description="Helical" evidence="6">
    <location>
        <begin position="272"/>
        <end position="292"/>
    </location>
</feature>
<feature type="transmembrane region" description="Helical" evidence="6">
    <location>
        <begin position="105"/>
        <end position="125"/>
    </location>
</feature>
<evidence type="ECO:0000259" key="7">
    <source>
        <dbReference type="PROSITE" id="PS50850"/>
    </source>
</evidence>
<feature type="transmembrane region" description="Helical" evidence="6">
    <location>
        <begin position="74"/>
        <end position="93"/>
    </location>
</feature>
<comment type="similarity">
    <text evidence="2">Belongs to the major facilitator superfamily. TCR/Tet family.</text>
</comment>
<evidence type="ECO:0000256" key="1">
    <source>
        <dbReference type="ARBA" id="ARBA00004141"/>
    </source>
</evidence>
<protein>
    <submittedName>
        <fullName evidence="8">MFS general substrate transporter</fullName>
    </submittedName>
</protein>
<evidence type="ECO:0000313" key="9">
    <source>
        <dbReference type="Proteomes" id="UP000244855"/>
    </source>
</evidence>
<reference evidence="8 9" key="1">
    <citation type="journal article" date="2018" name="Sci. Rep.">
        <title>Comparative genomics provides insights into the lifestyle and reveals functional heterogeneity of dark septate endophytic fungi.</title>
        <authorList>
            <person name="Knapp D.G."/>
            <person name="Nemeth J.B."/>
            <person name="Barry K."/>
            <person name="Hainaut M."/>
            <person name="Henrissat B."/>
            <person name="Johnson J."/>
            <person name="Kuo A."/>
            <person name="Lim J.H.P."/>
            <person name="Lipzen A."/>
            <person name="Nolan M."/>
            <person name="Ohm R.A."/>
            <person name="Tamas L."/>
            <person name="Grigoriev I.V."/>
            <person name="Spatafora J.W."/>
            <person name="Nagy L.G."/>
            <person name="Kovacs G.M."/>
        </authorList>
    </citation>
    <scope>NUCLEOTIDE SEQUENCE [LARGE SCALE GENOMIC DNA]</scope>
    <source>
        <strain evidence="8 9">DSE2036</strain>
    </source>
</reference>
<dbReference type="OrthoDB" id="10021397at2759"/>
<evidence type="ECO:0000256" key="5">
    <source>
        <dbReference type="ARBA" id="ARBA00023136"/>
    </source>
</evidence>
<evidence type="ECO:0000256" key="2">
    <source>
        <dbReference type="ARBA" id="ARBA00007520"/>
    </source>
</evidence>
<gene>
    <name evidence="8" type="ORF">DM02DRAFT_523010</name>
</gene>
<name>A0A2V1DW73_9PLEO</name>
<feature type="transmembrane region" description="Helical" evidence="6">
    <location>
        <begin position="204"/>
        <end position="223"/>
    </location>
</feature>
<dbReference type="EMBL" id="KZ805343">
    <property type="protein sequence ID" value="PVI02421.1"/>
    <property type="molecule type" value="Genomic_DNA"/>
</dbReference>
<feature type="transmembrane region" description="Helical" evidence="6">
    <location>
        <begin position="399"/>
        <end position="418"/>
    </location>
</feature>
<dbReference type="PANTHER" id="PTHR23501:SF193">
    <property type="entry name" value="MULTIDRUG TRANSPORTER, PUTATIVE (AFU_ORTHOLOGUE AFUA_8G00940)-RELATED"/>
    <property type="match status" value="1"/>
</dbReference>
<dbReference type="PROSITE" id="PS50850">
    <property type="entry name" value="MFS"/>
    <property type="match status" value="1"/>
</dbReference>
<evidence type="ECO:0000313" key="8">
    <source>
        <dbReference type="EMBL" id="PVI02421.1"/>
    </source>
</evidence>
<sequence length="507" mass="53953">MTGVKLYLLVFGLSLAVLLMSLDMSIMTTAIPYITEKFQSTADIGWYMSGYMLTLCAIQPLSGKIYANFSLKQYTFLAFFTIFEIGSAISGAATSSPMLITGRAIAGVGAAGLLSGTLSIIAVVVEMRLRALYTGFIASMLGIAMIVGPLIGGAFTQHVSWRWIFYINLPIGGAIIAALVFIFKPPFRKIEHEPIVNRIKRLDLPGAALFIPAVAMLLMALQWGGLTYPWSSARIIGLFVGGGVLLLVFSAWQYYVGDEAMIAPSIMTQRTVFWSCLSAMFGMGGMSLVGLWLPEWFQVIKGASPVQSGVNLLPTMVAQIIATGAAGILITKWGYYNPWIIAGTILMSVGLALYTLFDVNTGSAEWIGYQVISGLGQGMFLTVPLIAIQGVLTPAQTPVGVATVTFFQMFGGALMSAISQTIFNQQLLAELARNVPSADVATLLAAGTTAVMKVVKPDQIPAILTSYNNALVSPFYLSAALAATACLCSLGMEWVNVKGKEIGAGAA</sequence>
<dbReference type="InterPro" id="IPR011701">
    <property type="entry name" value="MFS"/>
</dbReference>
<evidence type="ECO:0000256" key="6">
    <source>
        <dbReference type="SAM" id="Phobius"/>
    </source>
</evidence>
<dbReference type="FunFam" id="1.20.1250.20:FF:000196">
    <property type="entry name" value="MFS toxin efflux pump (AflT)"/>
    <property type="match status" value="1"/>
</dbReference>
<proteinExistence type="inferred from homology"/>
<keyword evidence="5 6" id="KW-0472">Membrane</keyword>
<dbReference type="Gene3D" id="1.20.1250.20">
    <property type="entry name" value="MFS general substrate transporter like domains"/>
    <property type="match status" value="2"/>
</dbReference>
<feature type="transmembrane region" description="Helical" evidence="6">
    <location>
        <begin position="163"/>
        <end position="183"/>
    </location>
</feature>
<dbReference type="InterPro" id="IPR020846">
    <property type="entry name" value="MFS_dom"/>
</dbReference>
<comment type="subcellular location">
    <subcellularLocation>
        <location evidence="1">Membrane</location>
        <topology evidence="1">Multi-pass membrane protein</topology>
    </subcellularLocation>
</comment>
<dbReference type="GO" id="GO:0005886">
    <property type="term" value="C:plasma membrane"/>
    <property type="evidence" value="ECO:0007669"/>
    <property type="project" value="TreeGrafter"/>
</dbReference>
<keyword evidence="4 6" id="KW-1133">Transmembrane helix</keyword>
<evidence type="ECO:0000256" key="3">
    <source>
        <dbReference type="ARBA" id="ARBA00022692"/>
    </source>
</evidence>
<keyword evidence="3 6" id="KW-0812">Transmembrane</keyword>
<dbReference type="Pfam" id="PF07690">
    <property type="entry name" value="MFS_1"/>
    <property type="match status" value="1"/>
</dbReference>
<feature type="domain" description="Major facilitator superfamily (MFS) profile" evidence="7">
    <location>
        <begin position="9"/>
        <end position="497"/>
    </location>
</feature>
<feature type="transmembrane region" description="Helical" evidence="6">
    <location>
        <begin position="338"/>
        <end position="357"/>
    </location>
</feature>
<dbReference type="Proteomes" id="UP000244855">
    <property type="component" value="Unassembled WGS sequence"/>
</dbReference>
<feature type="transmembrane region" description="Helical" evidence="6">
    <location>
        <begin position="132"/>
        <end position="151"/>
    </location>
</feature>
<dbReference type="SUPFAM" id="SSF103473">
    <property type="entry name" value="MFS general substrate transporter"/>
    <property type="match status" value="1"/>
</dbReference>
<dbReference type="AlphaFoldDB" id="A0A2V1DW73"/>
<feature type="transmembrane region" description="Helical" evidence="6">
    <location>
        <begin position="235"/>
        <end position="252"/>
    </location>
</feature>
<dbReference type="InterPro" id="IPR036259">
    <property type="entry name" value="MFS_trans_sf"/>
</dbReference>
<dbReference type="CDD" id="cd17502">
    <property type="entry name" value="MFS_Azr1_MDR_like"/>
    <property type="match status" value="1"/>
</dbReference>
<keyword evidence="9" id="KW-1185">Reference proteome</keyword>
<evidence type="ECO:0000256" key="4">
    <source>
        <dbReference type="ARBA" id="ARBA00022989"/>
    </source>
</evidence>
<feature type="transmembrane region" description="Helical" evidence="6">
    <location>
        <begin position="369"/>
        <end position="392"/>
    </location>
</feature>
<feature type="transmembrane region" description="Helical" evidence="6">
    <location>
        <begin position="312"/>
        <end position="331"/>
    </location>
</feature>
<feature type="transmembrane region" description="Helical" evidence="6">
    <location>
        <begin position="475"/>
        <end position="495"/>
    </location>
</feature>